<dbReference type="InterPro" id="IPR011010">
    <property type="entry name" value="DNA_brk_join_enz"/>
</dbReference>
<dbReference type="SUPFAM" id="SSF56672">
    <property type="entry name" value="DNA/RNA polymerases"/>
    <property type="match status" value="1"/>
</dbReference>
<organism evidence="4 5">
    <name type="scientific">Mya arenaria</name>
    <name type="common">Soft-shell clam</name>
    <dbReference type="NCBI Taxonomy" id="6604"/>
    <lineage>
        <taxon>Eukaryota</taxon>
        <taxon>Metazoa</taxon>
        <taxon>Spiralia</taxon>
        <taxon>Lophotrochozoa</taxon>
        <taxon>Mollusca</taxon>
        <taxon>Bivalvia</taxon>
        <taxon>Autobranchia</taxon>
        <taxon>Heteroconchia</taxon>
        <taxon>Euheterodonta</taxon>
        <taxon>Imparidentia</taxon>
        <taxon>Neoheterodontei</taxon>
        <taxon>Myida</taxon>
        <taxon>Myoidea</taxon>
        <taxon>Myidae</taxon>
        <taxon>Mya</taxon>
    </lineage>
</organism>
<evidence type="ECO:0000256" key="3">
    <source>
        <dbReference type="SAM" id="MobiDB-lite"/>
    </source>
</evidence>
<dbReference type="Proteomes" id="UP001164746">
    <property type="component" value="Chromosome 5"/>
</dbReference>
<evidence type="ECO:0000313" key="5">
    <source>
        <dbReference type="Proteomes" id="UP001164746"/>
    </source>
</evidence>
<feature type="region of interest" description="Disordered" evidence="3">
    <location>
        <begin position="1"/>
        <end position="57"/>
    </location>
</feature>
<dbReference type="Gene3D" id="3.10.10.10">
    <property type="entry name" value="HIV Type 1 Reverse Transcriptase, subunit A, domain 1"/>
    <property type="match status" value="1"/>
</dbReference>
<proteinExistence type="predicted"/>
<keyword evidence="1" id="KW-0238">DNA-binding</keyword>
<dbReference type="Gene3D" id="1.10.150.130">
    <property type="match status" value="1"/>
</dbReference>
<dbReference type="SUPFAM" id="SSF56349">
    <property type="entry name" value="DNA breaking-rejoining enzymes"/>
    <property type="match status" value="1"/>
</dbReference>
<feature type="compositionally biased region" description="Basic and acidic residues" evidence="3">
    <location>
        <begin position="9"/>
        <end position="28"/>
    </location>
</feature>
<protein>
    <submittedName>
        <fullName evidence="4">Uncharacterized protein</fullName>
    </submittedName>
</protein>
<accession>A0ABY7EA55</accession>
<feature type="region of interest" description="Disordered" evidence="3">
    <location>
        <begin position="106"/>
        <end position="132"/>
    </location>
</feature>
<sequence length="783" mass="89090">MADMGPNVVEKDTDKTERSSAHSTESSKKGKAPAKKNRDEGQTKKSTPVLENMQTKLSASEDKMLLALNSIQSTMKQHSEVLNSFAKQLDVIENYDDEYEQEDYDYEAAETEVSQEPKRRAEEEPSDPNNNRFKDMAKRIEEERYSELVKDKNNARPANCEGLTVVRMNQLIWDAVSPAARTADKKLQNIESLIVKGATLLTKVVDTMAKLKNSASDSDLGSLIENCNDALALLGHANKQVNLTRKDFLRPELKQEYSHLCSQSRPFTKFLFGDDISKSAKEIKDCSKISYKMFQNRVFRGPIRRGYKFDPLEEGIIDKEIEKLLEMDVISNVEPKQGQILSPIFLKEKSNEEYRLVINLKKKDVLWLLLICAMPISQSNLLKSNKNISASFGKETSINIYMYAKWGFIDDSILMGDAIDECSKNVDATVSLMSNVGFIINHEKSMFNPCKKIPYLGNIIDSEKMIVTLPADRQKKITDACYNLSCKIWASIRKVAQVIGMLVASFSAVDVGKMHYRHLEKSKTEALKKHKCNYDAIMENFRHRGFSEETTNILMQSWRPGTKKQYNTHIKRWFQYCSEMETSPFLPTLETVVEFLTSQYSKGLGYESLNTARGALLALGLQFDGFRNTFPVLVCSDTMVILESFFMSYVKPHATVTRDTISRWIKTVMYRAGINVKDFGSHSVRSAVTSKASSSAVPIADILAKVGWSRESTFRKFYDKPVLNKSDKFQEGILRSLKSQRSALAVFLSNIYFARSDGFGEARFSYNVEPLWQINEYNNQYND</sequence>
<evidence type="ECO:0000256" key="2">
    <source>
        <dbReference type="ARBA" id="ARBA00023172"/>
    </source>
</evidence>
<dbReference type="Gene3D" id="1.10.443.10">
    <property type="entry name" value="Intergrase catalytic core"/>
    <property type="match status" value="1"/>
</dbReference>
<dbReference type="InterPro" id="IPR043502">
    <property type="entry name" value="DNA/RNA_pol_sf"/>
</dbReference>
<reference evidence="4" key="1">
    <citation type="submission" date="2022-11" db="EMBL/GenBank/DDBJ databases">
        <title>Centuries of genome instability and evolution in soft-shell clam transmissible cancer (bioRxiv).</title>
        <authorList>
            <person name="Hart S.F.M."/>
            <person name="Yonemitsu M.A."/>
            <person name="Giersch R.M."/>
            <person name="Beal B.F."/>
            <person name="Arriagada G."/>
            <person name="Davis B.W."/>
            <person name="Ostrander E.A."/>
            <person name="Goff S.P."/>
            <person name="Metzger M.J."/>
        </authorList>
    </citation>
    <scope>NUCLEOTIDE SEQUENCE</scope>
    <source>
        <strain evidence="4">MELC-2E11</strain>
        <tissue evidence="4">Siphon/mantle</tissue>
    </source>
</reference>
<dbReference type="SUPFAM" id="SSF47823">
    <property type="entry name" value="lambda integrase-like, N-terminal domain"/>
    <property type="match status" value="1"/>
</dbReference>
<dbReference type="EMBL" id="CP111016">
    <property type="protein sequence ID" value="WAR05796.1"/>
    <property type="molecule type" value="Genomic_DNA"/>
</dbReference>
<dbReference type="InterPro" id="IPR010998">
    <property type="entry name" value="Integrase_recombinase_N"/>
</dbReference>
<gene>
    <name evidence="4" type="ORF">MAR_021165</name>
</gene>
<dbReference type="InterPro" id="IPR013762">
    <property type="entry name" value="Integrase-like_cat_sf"/>
</dbReference>
<keyword evidence="2" id="KW-0233">DNA recombination</keyword>
<keyword evidence="5" id="KW-1185">Reference proteome</keyword>
<dbReference type="PANTHER" id="PTHR34239:SF2">
    <property type="entry name" value="TRANSPOSABLE ELEMENT P TRANSPOSASE_THAP9 CONSERVED DOMAIN-CONTAINING PROTEIN"/>
    <property type="match status" value="1"/>
</dbReference>
<name>A0ABY7EA55_MYAAR</name>
<evidence type="ECO:0000256" key="1">
    <source>
        <dbReference type="ARBA" id="ARBA00023125"/>
    </source>
</evidence>
<dbReference type="PANTHER" id="PTHR34239">
    <property type="entry name" value="APPLE DOMAIN-CONTAINING PROTEIN"/>
    <property type="match status" value="1"/>
</dbReference>
<evidence type="ECO:0000313" key="4">
    <source>
        <dbReference type="EMBL" id="WAR05796.1"/>
    </source>
</evidence>